<dbReference type="AlphaFoldDB" id="A0A3M7RAZ0"/>
<dbReference type="Proteomes" id="UP000276133">
    <property type="component" value="Unassembled WGS sequence"/>
</dbReference>
<sequence>MSESKSEIRIIFFQLGSNSFGMKTTPKLINAQIQTEIIFVNTLNICLMKFWPSFSVNRYHLERSNVKCREKLLYILEIIQELRLPLG</sequence>
<proteinExistence type="predicted"/>
<protein>
    <submittedName>
        <fullName evidence="1">Uncharacterized protein</fullName>
    </submittedName>
</protein>
<reference evidence="1 2" key="1">
    <citation type="journal article" date="2018" name="Sci. Rep.">
        <title>Genomic signatures of local adaptation to the degree of environmental predictability in rotifers.</title>
        <authorList>
            <person name="Franch-Gras L."/>
            <person name="Hahn C."/>
            <person name="Garcia-Roger E.M."/>
            <person name="Carmona M.J."/>
            <person name="Serra M."/>
            <person name="Gomez A."/>
        </authorList>
    </citation>
    <scope>NUCLEOTIDE SEQUENCE [LARGE SCALE GENOMIC DNA]</scope>
    <source>
        <strain evidence="1">HYR1</strain>
    </source>
</reference>
<evidence type="ECO:0000313" key="2">
    <source>
        <dbReference type="Proteomes" id="UP000276133"/>
    </source>
</evidence>
<evidence type="ECO:0000313" key="1">
    <source>
        <dbReference type="EMBL" id="RNA20629.1"/>
    </source>
</evidence>
<gene>
    <name evidence="1" type="ORF">BpHYR1_002031</name>
</gene>
<dbReference type="EMBL" id="REGN01003813">
    <property type="protein sequence ID" value="RNA20629.1"/>
    <property type="molecule type" value="Genomic_DNA"/>
</dbReference>
<keyword evidence="2" id="KW-1185">Reference proteome</keyword>
<comment type="caution">
    <text evidence="1">The sequence shown here is derived from an EMBL/GenBank/DDBJ whole genome shotgun (WGS) entry which is preliminary data.</text>
</comment>
<name>A0A3M7RAZ0_BRAPC</name>
<organism evidence="1 2">
    <name type="scientific">Brachionus plicatilis</name>
    <name type="common">Marine rotifer</name>
    <name type="synonym">Brachionus muelleri</name>
    <dbReference type="NCBI Taxonomy" id="10195"/>
    <lineage>
        <taxon>Eukaryota</taxon>
        <taxon>Metazoa</taxon>
        <taxon>Spiralia</taxon>
        <taxon>Gnathifera</taxon>
        <taxon>Rotifera</taxon>
        <taxon>Eurotatoria</taxon>
        <taxon>Monogononta</taxon>
        <taxon>Pseudotrocha</taxon>
        <taxon>Ploima</taxon>
        <taxon>Brachionidae</taxon>
        <taxon>Brachionus</taxon>
    </lineage>
</organism>
<accession>A0A3M7RAZ0</accession>